<dbReference type="InterPro" id="IPR006531">
    <property type="entry name" value="Gp5/Vgr_OB"/>
</dbReference>
<comment type="similarity">
    <text evidence="2">Belongs to the VgrG protein family.</text>
</comment>
<dbReference type="Pfam" id="PF22178">
    <property type="entry name" value="Gp5_trimer_C"/>
    <property type="match status" value="1"/>
</dbReference>
<dbReference type="InterPro" id="IPR017847">
    <property type="entry name" value="T6SS_RhsGE_Vgr_subset"/>
</dbReference>
<reference evidence="7 8" key="1">
    <citation type="submission" date="2019-06" db="EMBL/GenBank/DDBJ databases">
        <authorList>
            <person name="Livingstone P."/>
            <person name="Whitworth D."/>
        </authorList>
    </citation>
    <scope>NUCLEOTIDE SEQUENCE [LARGE SCALE GENOMIC DNA]</scope>
    <source>
        <strain evidence="7 8">AM401</strain>
    </source>
</reference>
<feature type="region of interest" description="Disordered" evidence="4">
    <location>
        <begin position="765"/>
        <end position="826"/>
    </location>
</feature>
<evidence type="ECO:0000259" key="6">
    <source>
        <dbReference type="Pfam" id="PF22178"/>
    </source>
</evidence>
<feature type="region of interest" description="Disordered" evidence="4">
    <location>
        <begin position="457"/>
        <end position="485"/>
    </location>
</feature>
<accession>A0A540WUT5</accession>
<keyword evidence="8" id="KW-1185">Reference proteome</keyword>
<evidence type="ECO:0000259" key="5">
    <source>
        <dbReference type="Pfam" id="PF04717"/>
    </source>
</evidence>
<dbReference type="InterPro" id="IPR050708">
    <property type="entry name" value="T6SS_VgrG/RHS"/>
</dbReference>
<comment type="caution">
    <text evidence="7">The sequence shown here is derived from an EMBL/GenBank/DDBJ whole genome shotgun (WGS) entry which is preliminary data.</text>
</comment>
<dbReference type="InterPro" id="IPR006533">
    <property type="entry name" value="T6SS_Vgr_RhsGE"/>
</dbReference>
<dbReference type="SUPFAM" id="SSF69279">
    <property type="entry name" value="Phage tail proteins"/>
    <property type="match status" value="2"/>
</dbReference>
<dbReference type="Pfam" id="PF04717">
    <property type="entry name" value="Phage_base_V"/>
    <property type="match status" value="1"/>
</dbReference>
<feature type="domain" description="Gp5/Type VI secretion system Vgr C-terminal trimerisation" evidence="6">
    <location>
        <begin position="469"/>
        <end position="580"/>
    </location>
</feature>
<evidence type="ECO:0000256" key="2">
    <source>
        <dbReference type="ARBA" id="ARBA00005558"/>
    </source>
</evidence>
<dbReference type="Gene3D" id="4.10.220.110">
    <property type="match status" value="1"/>
</dbReference>
<name>A0A540WUT5_9BACT</name>
<dbReference type="RefSeq" id="WP_141645490.1">
    <property type="nucleotide sequence ID" value="NZ_VIFM01000125.1"/>
</dbReference>
<dbReference type="Gene3D" id="3.55.50.10">
    <property type="entry name" value="Baseplate protein-like domains"/>
    <property type="match status" value="1"/>
</dbReference>
<feature type="compositionally biased region" description="Basic and acidic residues" evidence="4">
    <location>
        <begin position="783"/>
        <end position="800"/>
    </location>
</feature>
<dbReference type="PANTHER" id="PTHR32305:SF15">
    <property type="entry name" value="PROTEIN RHSA-RELATED"/>
    <property type="match status" value="1"/>
</dbReference>
<dbReference type="Proteomes" id="UP000315369">
    <property type="component" value="Unassembled WGS sequence"/>
</dbReference>
<dbReference type="Pfam" id="PF05954">
    <property type="entry name" value="Phage_GPD"/>
    <property type="match status" value="1"/>
</dbReference>
<protein>
    <submittedName>
        <fullName evidence="7">Type VI secretion system tip protein VgrG</fullName>
    </submittedName>
</protein>
<evidence type="ECO:0000313" key="8">
    <source>
        <dbReference type="Proteomes" id="UP000315369"/>
    </source>
</evidence>
<dbReference type="OrthoDB" id="5482463at2"/>
<comment type="subcellular location">
    <subcellularLocation>
        <location evidence="1">Secreted</location>
    </subcellularLocation>
</comment>
<feature type="domain" description="Gp5/Type VI secretion system Vgr protein OB-fold" evidence="5">
    <location>
        <begin position="384"/>
        <end position="452"/>
    </location>
</feature>
<dbReference type="PANTHER" id="PTHR32305">
    <property type="match status" value="1"/>
</dbReference>
<keyword evidence="3" id="KW-0964">Secreted</keyword>
<gene>
    <name evidence="7" type="primary">tssI</name>
    <name evidence="7" type="ORF">FJV41_27245</name>
</gene>
<dbReference type="NCBIfam" id="TIGR03361">
    <property type="entry name" value="VI_Rhs_Vgr"/>
    <property type="match status" value="1"/>
</dbReference>
<dbReference type="SUPFAM" id="SSF69349">
    <property type="entry name" value="Phage fibre proteins"/>
    <property type="match status" value="2"/>
</dbReference>
<dbReference type="SUPFAM" id="SSF69255">
    <property type="entry name" value="gp5 N-terminal domain-like"/>
    <property type="match status" value="1"/>
</dbReference>
<dbReference type="Gene3D" id="2.40.50.230">
    <property type="entry name" value="Gp5 N-terminal domain"/>
    <property type="match status" value="1"/>
</dbReference>
<dbReference type="InterPro" id="IPR037026">
    <property type="entry name" value="Vgr_OB-fold_dom_sf"/>
</dbReference>
<evidence type="ECO:0000256" key="1">
    <source>
        <dbReference type="ARBA" id="ARBA00004613"/>
    </source>
</evidence>
<organism evidence="7 8">
    <name type="scientific">Myxococcus llanfairpwllgwyngyllgogerychwyrndrobwllllantysiliogogogochensis</name>
    <dbReference type="NCBI Taxonomy" id="2590453"/>
    <lineage>
        <taxon>Bacteria</taxon>
        <taxon>Pseudomonadati</taxon>
        <taxon>Myxococcota</taxon>
        <taxon>Myxococcia</taxon>
        <taxon>Myxococcales</taxon>
        <taxon>Cystobacterineae</taxon>
        <taxon>Myxococcaceae</taxon>
        <taxon>Myxococcus</taxon>
    </lineage>
</organism>
<evidence type="ECO:0000256" key="4">
    <source>
        <dbReference type="SAM" id="MobiDB-lite"/>
    </source>
</evidence>
<dbReference type="NCBIfam" id="TIGR01646">
    <property type="entry name" value="vgr_GE"/>
    <property type="match status" value="1"/>
</dbReference>
<dbReference type="GO" id="GO:0005576">
    <property type="term" value="C:extracellular region"/>
    <property type="evidence" value="ECO:0007669"/>
    <property type="project" value="UniProtKB-SubCell"/>
</dbReference>
<evidence type="ECO:0000313" key="7">
    <source>
        <dbReference type="EMBL" id="TQF12772.1"/>
    </source>
</evidence>
<dbReference type="InterPro" id="IPR054030">
    <property type="entry name" value="Gp5_Vgr_C"/>
</dbReference>
<proteinExistence type="inferred from homology"/>
<dbReference type="Gene3D" id="2.30.110.50">
    <property type="match status" value="1"/>
</dbReference>
<evidence type="ECO:0000256" key="3">
    <source>
        <dbReference type="ARBA" id="ARBA00022525"/>
    </source>
</evidence>
<sequence>MSRQSSPAFSLKVGPHGPDGLGVSGVSGSEGLSRLYDFRVDFFTVDAEPLEVAELVGQDALVTFSVRDFAARHVHGWVREVEALGMKTGRRRYRAHVVPRLWRLTQAHKSRIFQEKTVPDILKAVLKENGIEVRAALSAAYAPREYCVQYRETDFAFLSRLMEWEGIFYFFEHAEDGHTLVLGDKPSAHAPLPQGKALPLRPSLGKAVVEEEYLSALEVVHRLRPGAVHLKDYDFEKPALDVSGKTEAAEGVTALELYDYPAGYVTPGVGKSTSSVRVEEATVGGRTLAGDSVAPRLTPGFLLEVELSEEDVFAGEYLVTDVVHSGLQPDVSGGSESLQGLYRNQFQLLPKAVPFRPRRKTPPPRIAGLQTATVVGPSGEEIHTDAHGRVKVQFHWDREGKRDEKASCWVRVGQPWGGPAWGDVWLPRIGQEVVVRFLEGDPDRPLVAGAVYNGSNMAPYPLPDEKTKSTRKSASSPGSDGFNEVRVEDSTGAEEIFTHAQKDEDLLTENNKDQQVGGYESLLVKKDRKRTVEGFQSLLVKKHDVAVVEGNQSLLVEKDRESTTLGSHDEAVDGNQVMSVGGNLFVDVSKASSEMVGAAKATTIGGALAVSVALALNEATGGVKSLQVGAAHFENVMGHRSETVAEKTERKVGTDWKTEVKGGATVTVGKDLKEEVKGLFQIAVKEETTLMAKTYSLKSDKLSVIVNGNLALQVEKSGNVKLYAKTLTLDGSEVKFKGAKVKMEAAGSAKSESISLKEIGKLPPAESGSMKIKMKSRSGGSVEGREFELKLPDGSVRKGTLDGQGGAKLDKLPEGESVLSFPKPQG</sequence>
<dbReference type="AlphaFoldDB" id="A0A540WUT5"/>
<dbReference type="EMBL" id="VIFM01000125">
    <property type="protein sequence ID" value="TQF12772.1"/>
    <property type="molecule type" value="Genomic_DNA"/>
</dbReference>